<sequence length="70" mass="7888">MLLRRARETLAAFSAAVLGQVRVRHQTRESPAPQITICAARVPDVVKHLRHIQGRLETVEVESLVDLQFC</sequence>
<accession>A0AA88AHA6</accession>
<keyword evidence="2" id="KW-1185">Reference proteome</keyword>
<organism evidence="1 2">
    <name type="scientific">Ficus carica</name>
    <name type="common">Common fig</name>
    <dbReference type="NCBI Taxonomy" id="3494"/>
    <lineage>
        <taxon>Eukaryota</taxon>
        <taxon>Viridiplantae</taxon>
        <taxon>Streptophyta</taxon>
        <taxon>Embryophyta</taxon>
        <taxon>Tracheophyta</taxon>
        <taxon>Spermatophyta</taxon>
        <taxon>Magnoliopsida</taxon>
        <taxon>eudicotyledons</taxon>
        <taxon>Gunneridae</taxon>
        <taxon>Pentapetalae</taxon>
        <taxon>rosids</taxon>
        <taxon>fabids</taxon>
        <taxon>Rosales</taxon>
        <taxon>Moraceae</taxon>
        <taxon>Ficeae</taxon>
        <taxon>Ficus</taxon>
    </lineage>
</organism>
<reference evidence="1" key="1">
    <citation type="submission" date="2023-07" db="EMBL/GenBank/DDBJ databases">
        <title>draft genome sequence of fig (Ficus carica).</title>
        <authorList>
            <person name="Takahashi T."/>
            <person name="Nishimura K."/>
        </authorList>
    </citation>
    <scope>NUCLEOTIDE SEQUENCE</scope>
</reference>
<evidence type="ECO:0000313" key="1">
    <source>
        <dbReference type="EMBL" id="GMN55574.1"/>
    </source>
</evidence>
<gene>
    <name evidence="1" type="ORF">TIFTF001_024693</name>
</gene>
<protein>
    <submittedName>
        <fullName evidence="1">Uncharacterized protein</fullName>
    </submittedName>
</protein>
<dbReference type="AlphaFoldDB" id="A0AA88AHA6"/>
<name>A0AA88AHA6_FICCA</name>
<comment type="caution">
    <text evidence="1">The sequence shown here is derived from an EMBL/GenBank/DDBJ whole genome shotgun (WGS) entry which is preliminary data.</text>
</comment>
<dbReference type="EMBL" id="BTGU01000058">
    <property type="protein sequence ID" value="GMN55574.1"/>
    <property type="molecule type" value="Genomic_DNA"/>
</dbReference>
<evidence type="ECO:0000313" key="2">
    <source>
        <dbReference type="Proteomes" id="UP001187192"/>
    </source>
</evidence>
<dbReference type="Proteomes" id="UP001187192">
    <property type="component" value="Unassembled WGS sequence"/>
</dbReference>
<proteinExistence type="predicted"/>